<dbReference type="OrthoDB" id="1936077at2"/>
<dbReference type="RefSeq" id="WP_078788048.1">
    <property type="nucleotide sequence ID" value="NZ_FMTO01000014.1"/>
</dbReference>
<proteinExistence type="predicted"/>
<evidence type="ECO:0000313" key="2">
    <source>
        <dbReference type="Proteomes" id="UP000189857"/>
    </source>
</evidence>
<sequence length="116" mass="13715">MTDNLNVCYFCGATENVDLHHCVHGKDWRKLSTQYHLLVGLCTQCHRGKDGVHGKFGQEKDLLLKSEAQLAWEARRVKRKKSTPENVRQEWIDIFQHNFVAEYNELMERKEQKENE</sequence>
<accession>A0A1T4Q4X8</accession>
<dbReference type="EMBL" id="FUXA01000016">
    <property type="protein sequence ID" value="SJZ98581.1"/>
    <property type="molecule type" value="Genomic_DNA"/>
</dbReference>
<gene>
    <name evidence="1" type="ORF">SAMN02745110_02253</name>
</gene>
<evidence type="ECO:0000313" key="1">
    <source>
        <dbReference type="EMBL" id="SJZ98581.1"/>
    </source>
</evidence>
<dbReference type="AlphaFoldDB" id="A0A1T4Q4X8"/>
<dbReference type="Proteomes" id="UP000189857">
    <property type="component" value="Unassembled WGS sequence"/>
</dbReference>
<protein>
    <recommendedName>
        <fullName evidence="3">HNH endonuclease</fullName>
    </recommendedName>
</protein>
<reference evidence="1 2" key="1">
    <citation type="submission" date="2017-02" db="EMBL/GenBank/DDBJ databases">
        <authorList>
            <person name="Peterson S.W."/>
        </authorList>
    </citation>
    <scope>NUCLEOTIDE SEQUENCE [LARGE SCALE GENOMIC DNA]</scope>
    <source>
        <strain evidence="1 2">ATCC 17233</strain>
    </source>
</reference>
<evidence type="ECO:0008006" key="3">
    <source>
        <dbReference type="Google" id="ProtNLM"/>
    </source>
</evidence>
<organism evidence="1 2">
    <name type="scientific">Eubacterium ruminantium</name>
    <dbReference type="NCBI Taxonomy" id="42322"/>
    <lineage>
        <taxon>Bacteria</taxon>
        <taxon>Bacillati</taxon>
        <taxon>Bacillota</taxon>
        <taxon>Clostridia</taxon>
        <taxon>Eubacteriales</taxon>
        <taxon>Eubacteriaceae</taxon>
        <taxon>Eubacterium</taxon>
    </lineage>
</organism>
<keyword evidence="2" id="KW-1185">Reference proteome</keyword>
<name>A0A1T4Q4X8_9FIRM</name>